<dbReference type="GO" id="GO:0006355">
    <property type="term" value="P:regulation of DNA-templated transcription"/>
    <property type="evidence" value="ECO:0007669"/>
    <property type="project" value="InterPro"/>
</dbReference>
<accession>A0A096D8T2</accession>
<feature type="modified residue" description="4-aspartylphosphate" evidence="7">
    <location>
        <position position="57"/>
    </location>
</feature>
<dbReference type="PROSITE" id="PS50110">
    <property type="entry name" value="RESPONSE_REGULATORY"/>
    <property type="match status" value="1"/>
</dbReference>
<dbReference type="GO" id="GO:0003677">
    <property type="term" value="F:DNA binding"/>
    <property type="evidence" value="ECO:0007669"/>
    <property type="project" value="UniProtKB-KW"/>
</dbReference>
<protein>
    <recommendedName>
        <fullName evidence="1">Stage 0 sporulation protein A homolog</fullName>
    </recommendedName>
</protein>
<dbReference type="EMBL" id="ADLO01000100">
    <property type="protein sequence ID" value="KGF53954.1"/>
    <property type="molecule type" value="Genomic_DNA"/>
</dbReference>
<dbReference type="GO" id="GO:0000160">
    <property type="term" value="P:phosphorelay signal transduction system"/>
    <property type="evidence" value="ECO:0007669"/>
    <property type="project" value="InterPro"/>
</dbReference>
<evidence type="ECO:0000259" key="8">
    <source>
        <dbReference type="PROSITE" id="PS50110"/>
    </source>
</evidence>
<evidence type="ECO:0000256" key="6">
    <source>
        <dbReference type="ARBA" id="ARBA00024867"/>
    </source>
</evidence>
<dbReference type="SMART" id="SM00448">
    <property type="entry name" value="REC"/>
    <property type="match status" value="1"/>
</dbReference>
<sequence length="225" mass="25239">MAKTIRVMVAEDFPLLREDFCDVVSAQSDMEVVGSAASGEEIASLADTVPCDVILMDIEMETIDAGIRAAEVITARHPEVKILFLTAHETDDMITSAMGTGAVDYVVKGCEEERLLEHIRRASEGRAELDPKIQNTVMQEYARLRRSERSLIFFINNVAHLTPAEHELVKLLLQDKKVAEIARLRCVEVVTIKTQIKGLLGKFGCSRTKEIVKMIRQMNLEHLFQ</sequence>
<dbReference type="AlphaFoldDB" id="A0A096D8T2"/>
<evidence type="ECO:0000256" key="4">
    <source>
        <dbReference type="ARBA" id="ARBA00023125"/>
    </source>
</evidence>
<keyword evidence="3" id="KW-0805">Transcription regulation</keyword>
<name>A0A096D8T2_FLAPL</name>
<evidence type="ECO:0000256" key="3">
    <source>
        <dbReference type="ARBA" id="ARBA00023015"/>
    </source>
</evidence>
<dbReference type="PATRIC" id="fig|742738.3.peg.3376"/>
<keyword evidence="4" id="KW-0238">DNA-binding</keyword>
<dbReference type="SUPFAM" id="SSF52172">
    <property type="entry name" value="CheY-like"/>
    <property type="match status" value="1"/>
</dbReference>
<evidence type="ECO:0000313" key="9">
    <source>
        <dbReference type="EMBL" id="KGF53954.1"/>
    </source>
</evidence>
<comment type="caution">
    <text evidence="9">The sequence shown here is derived from an EMBL/GenBank/DDBJ whole genome shotgun (WGS) entry which is preliminary data.</text>
</comment>
<dbReference type="GeneID" id="63971489"/>
<dbReference type="eggNOG" id="COG2197">
    <property type="taxonomic scope" value="Bacteria"/>
</dbReference>
<dbReference type="RefSeq" id="WP_007495189.1">
    <property type="nucleotide sequence ID" value="NZ_KN174165.1"/>
</dbReference>
<dbReference type="InterPro" id="IPR058245">
    <property type="entry name" value="NreC/VraR/RcsB-like_REC"/>
</dbReference>
<dbReference type="SUPFAM" id="SSF46894">
    <property type="entry name" value="C-terminal effector domain of the bipartite response regulators"/>
    <property type="match status" value="1"/>
</dbReference>
<comment type="function">
    <text evidence="6">May play the central regulatory role in sporulation. It may be an element of the effector pathway responsible for the activation of sporulation genes in response to nutritional stress. Spo0A may act in concert with spo0H (a sigma factor) to control the expression of some genes that are critical to the sporulation process.</text>
</comment>
<dbReference type="PANTHER" id="PTHR43214:SF24">
    <property type="entry name" value="TRANSCRIPTIONAL REGULATORY PROTEIN NARL-RELATED"/>
    <property type="match status" value="1"/>
</dbReference>
<dbReference type="PANTHER" id="PTHR43214">
    <property type="entry name" value="TWO-COMPONENT RESPONSE REGULATOR"/>
    <property type="match status" value="1"/>
</dbReference>
<dbReference type="HOGENOM" id="CLU_000445_90_10_9"/>
<evidence type="ECO:0000313" key="10">
    <source>
        <dbReference type="Proteomes" id="UP000029585"/>
    </source>
</evidence>
<dbReference type="InterPro" id="IPR016032">
    <property type="entry name" value="Sig_transdc_resp-reg_C-effctor"/>
</dbReference>
<dbReference type="InterPro" id="IPR039420">
    <property type="entry name" value="WalR-like"/>
</dbReference>
<keyword evidence="5" id="KW-0804">Transcription</keyword>
<dbReference type="CDD" id="cd17535">
    <property type="entry name" value="REC_NarL-like"/>
    <property type="match status" value="1"/>
</dbReference>
<dbReference type="Proteomes" id="UP000029585">
    <property type="component" value="Unassembled WGS sequence"/>
</dbReference>
<dbReference type="InterPro" id="IPR000792">
    <property type="entry name" value="Tscrpt_reg_LuxR_C"/>
</dbReference>
<evidence type="ECO:0000256" key="7">
    <source>
        <dbReference type="PROSITE-ProRule" id="PRU00169"/>
    </source>
</evidence>
<organism evidence="9 10">
    <name type="scientific">Flavonifractor plautii 1_3_50AFAA</name>
    <dbReference type="NCBI Taxonomy" id="742738"/>
    <lineage>
        <taxon>Bacteria</taxon>
        <taxon>Bacillati</taxon>
        <taxon>Bacillota</taxon>
        <taxon>Clostridia</taxon>
        <taxon>Eubacteriales</taxon>
        <taxon>Oscillospiraceae</taxon>
        <taxon>Flavonifractor</taxon>
    </lineage>
</organism>
<evidence type="ECO:0000256" key="5">
    <source>
        <dbReference type="ARBA" id="ARBA00023163"/>
    </source>
</evidence>
<proteinExistence type="predicted"/>
<dbReference type="Gene3D" id="3.40.50.2300">
    <property type="match status" value="1"/>
</dbReference>
<dbReference type="Pfam" id="PF00072">
    <property type="entry name" value="Response_reg"/>
    <property type="match status" value="1"/>
</dbReference>
<keyword evidence="2 7" id="KW-0597">Phosphoprotein</keyword>
<dbReference type="InterPro" id="IPR011006">
    <property type="entry name" value="CheY-like_superfamily"/>
</dbReference>
<reference evidence="9 10" key="1">
    <citation type="submission" date="2011-08" db="EMBL/GenBank/DDBJ databases">
        <title>The Genome Sequence of Clostridium orbiscindens 1_3_50AFAA.</title>
        <authorList>
            <consortium name="The Broad Institute Genome Sequencing Platform"/>
            <person name="Earl A."/>
            <person name="Ward D."/>
            <person name="Feldgarden M."/>
            <person name="Gevers D."/>
            <person name="Daigneault M."/>
            <person name="Strauss J."/>
            <person name="Allen-Vercoe E."/>
            <person name="Young S.K."/>
            <person name="Zeng Q."/>
            <person name="Gargeya S."/>
            <person name="Fitzgerald M."/>
            <person name="Haas B."/>
            <person name="Abouelleil A."/>
            <person name="Alvarado L."/>
            <person name="Arachchi H.M."/>
            <person name="Berlin A."/>
            <person name="Brown A."/>
            <person name="Chapman S.B."/>
            <person name="Chen Z."/>
            <person name="Dunbar C."/>
            <person name="Freedman E."/>
            <person name="Gearin G."/>
            <person name="Gellesch M."/>
            <person name="Goldberg J."/>
            <person name="Griggs A."/>
            <person name="Gujja S."/>
            <person name="Heiman D."/>
            <person name="Howarth C."/>
            <person name="Larson L."/>
            <person name="Lui A."/>
            <person name="MacDonald P.J.P."/>
            <person name="Montmayeur A."/>
            <person name="Murphy C."/>
            <person name="Neiman D."/>
            <person name="Pearson M."/>
            <person name="Priest M."/>
            <person name="Roberts A."/>
            <person name="Saif S."/>
            <person name="Shea T."/>
            <person name="Shenoy N."/>
            <person name="Sisk P."/>
            <person name="Stolte C."/>
            <person name="Sykes S."/>
            <person name="Wortman J."/>
            <person name="Nusbaum C."/>
            <person name="Birren B."/>
        </authorList>
    </citation>
    <scope>NUCLEOTIDE SEQUENCE [LARGE SCALE GENOMIC DNA]</scope>
    <source>
        <strain evidence="9 10">1_3_50AFAA</strain>
    </source>
</reference>
<dbReference type="SMART" id="SM00421">
    <property type="entry name" value="HTH_LUXR"/>
    <property type="match status" value="1"/>
</dbReference>
<evidence type="ECO:0000256" key="2">
    <source>
        <dbReference type="ARBA" id="ARBA00022553"/>
    </source>
</evidence>
<dbReference type="InterPro" id="IPR001789">
    <property type="entry name" value="Sig_transdc_resp-reg_receiver"/>
</dbReference>
<evidence type="ECO:0000256" key="1">
    <source>
        <dbReference type="ARBA" id="ARBA00018672"/>
    </source>
</evidence>
<gene>
    <name evidence="9" type="ORF">HMPREF9460_03279</name>
</gene>
<feature type="domain" description="Response regulatory" evidence="8">
    <location>
        <begin position="6"/>
        <end position="123"/>
    </location>
</feature>
<keyword evidence="10" id="KW-1185">Reference proteome</keyword>